<dbReference type="InterPro" id="IPR013325">
    <property type="entry name" value="RNA_pol_sigma_r2"/>
</dbReference>
<keyword evidence="8" id="KW-1185">Reference proteome</keyword>
<keyword evidence="3" id="KW-0731">Sigma factor</keyword>
<evidence type="ECO:0000259" key="6">
    <source>
        <dbReference type="Pfam" id="PF08281"/>
    </source>
</evidence>
<evidence type="ECO:0000256" key="2">
    <source>
        <dbReference type="ARBA" id="ARBA00023015"/>
    </source>
</evidence>
<dbReference type="Gene3D" id="1.10.10.10">
    <property type="entry name" value="Winged helix-like DNA-binding domain superfamily/Winged helix DNA-binding domain"/>
    <property type="match status" value="1"/>
</dbReference>
<evidence type="ECO:0000256" key="3">
    <source>
        <dbReference type="ARBA" id="ARBA00023082"/>
    </source>
</evidence>
<proteinExistence type="inferred from homology"/>
<accession>A0A6I2F4J6</accession>
<name>A0A6I2F4J6_9MICO</name>
<dbReference type="PANTHER" id="PTHR30173:SF36">
    <property type="entry name" value="ECF RNA POLYMERASE SIGMA FACTOR SIGJ"/>
    <property type="match status" value="1"/>
</dbReference>
<gene>
    <name evidence="7" type="ORF">GE115_11040</name>
</gene>
<keyword evidence="2" id="KW-0805">Transcription regulation</keyword>
<dbReference type="Pfam" id="PF08281">
    <property type="entry name" value="Sigma70_r4_2"/>
    <property type="match status" value="1"/>
</dbReference>
<dbReference type="InterPro" id="IPR013324">
    <property type="entry name" value="RNA_pol_sigma_r3/r4-like"/>
</dbReference>
<dbReference type="SUPFAM" id="SSF88659">
    <property type="entry name" value="Sigma3 and sigma4 domains of RNA polymerase sigma factors"/>
    <property type="match status" value="1"/>
</dbReference>
<evidence type="ECO:0000256" key="1">
    <source>
        <dbReference type="ARBA" id="ARBA00010641"/>
    </source>
</evidence>
<evidence type="ECO:0000313" key="8">
    <source>
        <dbReference type="Proteomes" id="UP000431080"/>
    </source>
</evidence>
<dbReference type="SUPFAM" id="SSF88946">
    <property type="entry name" value="Sigma2 domain of RNA polymerase sigma factors"/>
    <property type="match status" value="1"/>
</dbReference>
<dbReference type="InterPro" id="IPR007627">
    <property type="entry name" value="RNA_pol_sigma70_r2"/>
</dbReference>
<dbReference type="Gene3D" id="1.10.1740.10">
    <property type="match status" value="1"/>
</dbReference>
<dbReference type="RefSeq" id="WP_153684834.1">
    <property type="nucleotide sequence ID" value="NZ_WJIF01000005.1"/>
</dbReference>
<comment type="caution">
    <text evidence="7">The sequence shown here is derived from an EMBL/GenBank/DDBJ whole genome shotgun (WGS) entry which is preliminary data.</text>
</comment>
<dbReference type="GO" id="GO:0003677">
    <property type="term" value="F:DNA binding"/>
    <property type="evidence" value="ECO:0007669"/>
    <property type="project" value="InterPro"/>
</dbReference>
<dbReference type="GO" id="GO:0016987">
    <property type="term" value="F:sigma factor activity"/>
    <property type="evidence" value="ECO:0007669"/>
    <property type="project" value="UniProtKB-KW"/>
</dbReference>
<feature type="domain" description="RNA polymerase sigma-70 region 2" evidence="5">
    <location>
        <begin position="23"/>
        <end position="82"/>
    </location>
</feature>
<dbReference type="AlphaFoldDB" id="A0A6I2F4J6"/>
<dbReference type="PANTHER" id="PTHR30173">
    <property type="entry name" value="SIGMA 19 FACTOR"/>
    <property type="match status" value="1"/>
</dbReference>
<dbReference type="InterPro" id="IPR036388">
    <property type="entry name" value="WH-like_DNA-bd_sf"/>
</dbReference>
<dbReference type="InterPro" id="IPR013249">
    <property type="entry name" value="RNA_pol_sigma70_r4_t2"/>
</dbReference>
<protein>
    <submittedName>
        <fullName evidence="7">Sigma-70 family RNA polymerase sigma factor</fullName>
    </submittedName>
</protein>
<evidence type="ECO:0000259" key="5">
    <source>
        <dbReference type="Pfam" id="PF04542"/>
    </source>
</evidence>
<evidence type="ECO:0000313" key="7">
    <source>
        <dbReference type="EMBL" id="MRG60395.1"/>
    </source>
</evidence>
<dbReference type="GO" id="GO:0006352">
    <property type="term" value="P:DNA-templated transcription initiation"/>
    <property type="evidence" value="ECO:0007669"/>
    <property type="project" value="InterPro"/>
</dbReference>
<keyword evidence="4" id="KW-0804">Transcription</keyword>
<dbReference type="InterPro" id="IPR014284">
    <property type="entry name" value="RNA_pol_sigma-70_dom"/>
</dbReference>
<dbReference type="EMBL" id="WJIF01000005">
    <property type="protein sequence ID" value="MRG60395.1"/>
    <property type="molecule type" value="Genomic_DNA"/>
</dbReference>
<feature type="domain" description="RNA polymerase sigma factor 70 region 4 type 2" evidence="6">
    <location>
        <begin position="116"/>
        <end position="166"/>
    </location>
</feature>
<comment type="similarity">
    <text evidence="1">Belongs to the sigma-70 factor family. ECF subfamily.</text>
</comment>
<organism evidence="7 8">
    <name type="scientific">Agromyces agglutinans</name>
    <dbReference type="NCBI Taxonomy" id="2662258"/>
    <lineage>
        <taxon>Bacteria</taxon>
        <taxon>Bacillati</taxon>
        <taxon>Actinomycetota</taxon>
        <taxon>Actinomycetes</taxon>
        <taxon>Micrococcales</taxon>
        <taxon>Microbacteriaceae</taxon>
        <taxon>Agromyces</taxon>
    </lineage>
</organism>
<sequence length="217" mass="24140">MGSTAFAPALDATEGLTVFVEGRRRLFGIAYRILRSPAEAEDVVQEVWLRWQLCDRTRVREPMAYLATTTTRAAINVLQSARVRHETSMEPLLERPAVADDPAVDLEREEALEQATYLMMERLTPSERAAFVLRVGFDYPYARIAVIIATTEAAARQLVSRARKRLAVATERAVDRAAHQRLVRAFRNAARGGDAAMLENVLTEPSSPCVPPAPRHG</sequence>
<dbReference type="Pfam" id="PF04542">
    <property type="entry name" value="Sigma70_r2"/>
    <property type="match status" value="1"/>
</dbReference>
<dbReference type="InterPro" id="IPR052704">
    <property type="entry name" value="ECF_Sigma-70_Domain"/>
</dbReference>
<reference evidence="7 8" key="1">
    <citation type="submission" date="2019-10" db="EMBL/GenBank/DDBJ databases">
        <authorList>
            <person name="Nie G."/>
            <person name="Ming H."/>
            <person name="Yi B."/>
        </authorList>
    </citation>
    <scope>NUCLEOTIDE SEQUENCE [LARGE SCALE GENOMIC DNA]</scope>
    <source>
        <strain evidence="7 8">CFH 90414</strain>
    </source>
</reference>
<dbReference type="Proteomes" id="UP000431080">
    <property type="component" value="Unassembled WGS sequence"/>
</dbReference>
<evidence type="ECO:0000256" key="4">
    <source>
        <dbReference type="ARBA" id="ARBA00023163"/>
    </source>
</evidence>
<dbReference type="NCBIfam" id="TIGR02937">
    <property type="entry name" value="sigma70-ECF"/>
    <property type="match status" value="1"/>
</dbReference>